<reference evidence="5 6" key="1">
    <citation type="submission" date="2021-10" db="EMBL/GenBank/DDBJ databases">
        <title>Anaerobic single-cell dispensing facilitates the cultivation of human gut bacteria.</title>
        <authorList>
            <person name="Afrizal A."/>
        </authorList>
    </citation>
    <scope>NUCLEOTIDE SEQUENCE [LARGE SCALE GENOMIC DNA]</scope>
    <source>
        <strain evidence="5 6">CLA-AA-H200</strain>
    </source>
</reference>
<gene>
    <name evidence="5" type="ORF">LKD70_01740</name>
</gene>
<keyword evidence="6" id="KW-1185">Reference proteome</keyword>
<proteinExistence type="inferred from homology"/>
<dbReference type="SUPFAM" id="SSF51419">
    <property type="entry name" value="PLP-binding barrel"/>
    <property type="match status" value="1"/>
</dbReference>
<dbReference type="InterPro" id="IPR011078">
    <property type="entry name" value="PyrdxlP_homeostasis"/>
</dbReference>
<comment type="function">
    <text evidence="2">Pyridoxal 5'-phosphate (PLP)-binding protein, which is involved in PLP homeostasis.</text>
</comment>
<dbReference type="InterPro" id="IPR029066">
    <property type="entry name" value="PLP-binding_barrel"/>
</dbReference>
<feature type="modified residue" description="N6-(pyridoxal phosphate)lysine" evidence="2">
    <location>
        <position position="34"/>
    </location>
</feature>
<comment type="similarity">
    <text evidence="2 3">Belongs to the pyridoxal phosphate-binding protein YggS/PROSC family.</text>
</comment>
<keyword evidence="1 2" id="KW-0663">Pyridoxal phosphate</keyword>
<accession>A0ABS8FU70</accession>
<evidence type="ECO:0000256" key="2">
    <source>
        <dbReference type="HAMAP-Rule" id="MF_02087"/>
    </source>
</evidence>
<dbReference type="Gene3D" id="3.20.20.10">
    <property type="entry name" value="Alanine racemase"/>
    <property type="match status" value="1"/>
</dbReference>
<dbReference type="Proteomes" id="UP001198151">
    <property type="component" value="Unassembled WGS sequence"/>
</dbReference>
<dbReference type="CDD" id="cd00635">
    <property type="entry name" value="PLPDE_III_YBL036c_like"/>
    <property type="match status" value="1"/>
</dbReference>
<comment type="caution">
    <text evidence="5">The sequence shown here is derived from an EMBL/GenBank/DDBJ whole genome shotgun (WGS) entry which is preliminary data.</text>
</comment>
<name>A0ABS8FU70_9FIRM</name>
<evidence type="ECO:0000313" key="5">
    <source>
        <dbReference type="EMBL" id="MCC2253174.1"/>
    </source>
</evidence>
<dbReference type="PIRSF" id="PIRSF004848">
    <property type="entry name" value="YBL036c_PLPDEIII"/>
    <property type="match status" value="1"/>
</dbReference>
<dbReference type="PANTHER" id="PTHR10146:SF14">
    <property type="entry name" value="PYRIDOXAL PHOSPHATE HOMEOSTASIS PROTEIN"/>
    <property type="match status" value="1"/>
</dbReference>
<protein>
    <recommendedName>
        <fullName evidence="2">Pyridoxal phosphate homeostasis protein</fullName>
        <shortName evidence="2">PLP homeostasis protein</shortName>
    </recommendedName>
</protein>
<evidence type="ECO:0000256" key="3">
    <source>
        <dbReference type="RuleBase" id="RU004514"/>
    </source>
</evidence>
<dbReference type="RefSeq" id="WP_227706332.1">
    <property type="nucleotide sequence ID" value="NZ_JAJEQX010000002.1"/>
</dbReference>
<evidence type="ECO:0000313" key="6">
    <source>
        <dbReference type="Proteomes" id="UP001198151"/>
    </source>
</evidence>
<dbReference type="NCBIfam" id="TIGR00044">
    <property type="entry name" value="YggS family pyridoxal phosphate-dependent enzyme"/>
    <property type="match status" value="1"/>
</dbReference>
<feature type="domain" description="Alanine racemase N-terminal" evidence="4">
    <location>
        <begin position="5"/>
        <end position="226"/>
    </location>
</feature>
<evidence type="ECO:0000256" key="1">
    <source>
        <dbReference type="ARBA" id="ARBA00022898"/>
    </source>
</evidence>
<dbReference type="PANTHER" id="PTHR10146">
    <property type="entry name" value="PROLINE SYNTHETASE CO-TRANSCRIBED BACTERIAL HOMOLOG PROTEIN"/>
    <property type="match status" value="1"/>
</dbReference>
<dbReference type="EMBL" id="JAJEQX010000002">
    <property type="protein sequence ID" value="MCC2253174.1"/>
    <property type="molecule type" value="Genomic_DNA"/>
</dbReference>
<evidence type="ECO:0000259" key="4">
    <source>
        <dbReference type="Pfam" id="PF01168"/>
    </source>
</evidence>
<sequence>MLKENLEEVEERIQAACRRAGRDRSEVTLIAVSKTKPVEMLKEAYDLGVRIFGENKVQEIRDKYEALPGDIDWHMIGHLQTNKVKYIVGKVKLIHSVDSLKLAETIEKESAKRGVISDILLEVNVAEEESKFGLKMEEVIPLMGQIAQFSHVTVRGLMTIAPFVENPEKNRTIFKDLHKLYVDIKEKNIDNGTVSILSMGMTNDYEVAIEEGATMVRIGTGIFGARDYGVQA</sequence>
<dbReference type="Pfam" id="PF01168">
    <property type="entry name" value="Ala_racemase_N"/>
    <property type="match status" value="1"/>
</dbReference>
<dbReference type="HAMAP" id="MF_02087">
    <property type="entry name" value="PLP_homeostasis"/>
    <property type="match status" value="1"/>
</dbReference>
<organism evidence="5 6">
    <name type="scientific">Ruminococcus turbiniformis</name>
    <dbReference type="NCBI Taxonomy" id="2881258"/>
    <lineage>
        <taxon>Bacteria</taxon>
        <taxon>Bacillati</taxon>
        <taxon>Bacillota</taxon>
        <taxon>Clostridia</taxon>
        <taxon>Eubacteriales</taxon>
        <taxon>Oscillospiraceae</taxon>
        <taxon>Ruminococcus</taxon>
    </lineage>
</organism>
<dbReference type="PROSITE" id="PS01211">
    <property type="entry name" value="UPF0001"/>
    <property type="match status" value="1"/>
</dbReference>
<dbReference type="InterPro" id="IPR001608">
    <property type="entry name" value="Ala_racemase_N"/>
</dbReference>